<comment type="caution">
    <text evidence="2">The sequence shown here is derived from an EMBL/GenBank/DDBJ whole genome shotgun (WGS) entry which is preliminary data.</text>
</comment>
<dbReference type="SUPFAM" id="SSF52058">
    <property type="entry name" value="L domain-like"/>
    <property type="match status" value="1"/>
</dbReference>
<evidence type="ECO:0000313" key="3">
    <source>
        <dbReference type="Proteomes" id="UP000188533"/>
    </source>
</evidence>
<proteinExistence type="predicted"/>
<dbReference type="OrthoDB" id="3249214at2759"/>
<keyword evidence="3" id="KW-1185">Reference proteome</keyword>
<name>A0A1Q3EBJ9_LENED</name>
<reference evidence="2 3" key="2">
    <citation type="submission" date="2017-02" db="EMBL/GenBank/DDBJ databases">
        <title>A genome survey and senescence transcriptome analysis in Lentinula edodes.</title>
        <authorList>
            <person name="Sakamoto Y."/>
            <person name="Nakade K."/>
            <person name="Sato S."/>
            <person name="Yoshida Y."/>
            <person name="Miyazaki K."/>
            <person name="Natsume S."/>
            <person name="Konno N."/>
        </authorList>
    </citation>
    <scope>NUCLEOTIDE SEQUENCE [LARGE SCALE GENOMIC DNA]</scope>
    <source>
        <strain evidence="2 3">NBRC 111202</strain>
    </source>
</reference>
<organism evidence="2 3">
    <name type="scientific">Lentinula edodes</name>
    <name type="common">Shiitake mushroom</name>
    <name type="synonym">Lentinus edodes</name>
    <dbReference type="NCBI Taxonomy" id="5353"/>
    <lineage>
        <taxon>Eukaryota</taxon>
        <taxon>Fungi</taxon>
        <taxon>Dikarya</taxon>
        <taxon>Basidiomycota</taxon>
        <taxon>Agaricomycotina</taxon>
        <taxon>Agaricomycetes</taxon>
        <taxon>Agaricomycetidae</taxon>
        <taxon>Agaricales</taxon>
        <taxon>Marasmiineae</taxon>
        <taxon>Omphalotaceae</taxon>
        <taxon>Lentinula</taxon>
    </lineage>
</organism>
<gene>
    <name evidence="2" type="ORF">LENED_006268</name>
</gene>
<dbReference type="Gene3D" id="3.80.10.10">
    <property type="entry name" value="Ribonuclease Inhibitor"/>
    <property type="match status" value="1"/>
</dbReference>
<dbReference type="EMBL" id="BDGU01000195">
    <property type="protein sequence ID" value="GAW04474.1"/>
    <property type="molecule type" value="Genomic_DNA"/>
</dbReference>
<sequence length="471" mass="54419">MHLSKLPLEILDSILSDLDRHTDLIALALAAKELFRIVVPRHSEYRVLRIRHRFPGLWAHLARRADLSRNIREIHICQKNDQAIIEHYPAASVSSAMPEGMLDPWNEEKERVPNFLVAMGYMEQLKTFQWDFRYDVGSLYMSSEQELQLLGSLSKIASIERLVLAGDLQCLSPLVKNLQFQSVWNMPNLQDLTLMGNVWSSPAALPSLKYVLKQSSQLKRLQIPIEAIGICDFVIPTLRQLSLFLQSGTTSNLIKQWNGFLENHPLLEDLWCNPSSTMVLPRNGLTKLKRLSIERNFLDSFQDSEKVPESIECLQYTSFRFNTGVVPPSRCNFEKLKKLYLLTVKAEDELYAIAASCPALTWLHIHECVKFELDVWLDFLSSFPDLEVFRGPGIWISVEDDNNMMHIAIMKLVQRCMKLRELDHRSVHGKRGKHRNIVISKTQMDDGLHVGYEVQRPRTRDRIYFMDDAFT</sequence>
<protein>
    <submittedName>
        <fullName evidence="2">Protein</fullName>
    </submittedName>
</protein>
<evidence type="ECO:0000259" key="1">
    <source>
        <dbReference type="PROSITE" id="PS50181"/>
    </source>
</evidence>
<dbReference type="InterPro" id="IPR001810">
    <property type="entry name" value="F-box_dom"/>
</dbReference>
<accession>A0A1Q3EBJ9</accession>
<dbReference type="PROSITE" id="PS50181">
    <property type="entry name" value="FBOX"/>
    <property type="match status" value="1"/>
</dbReference>
<reference evidence="2 3" key="1">
    <citation type="submission" date="2016-08" db="EMBL/GenBank/DDBJ databases">
        <authorList>
            <consortium name="Lentinula edodes genome sequencing consortium"/>
            <person name="Sakamoto Y."/>
            <person name="Nakade K."/>
            <person name="Sato S."/>
            <person name="Yoshida Y."/>
            <person name="Miyazaki K."/>
            <person name="Natsume S."/>
            <person name="Konno N."/>
        </authorList>
    </citation>
    <scope>NUCLEOTIDE SEQUENCE [LARGE SCALE GENOMIC DNA]</scope>
    <source>
        <strain evidence="2 3">NBRC 111202</strain>
    </source>
</reference>
<dbReference type="STRING" id="5353.A0A1Q3EBJ9"/>
<feature type="domain" description="F-box" evidence="1">
    <location>
        <begin position="1"/>
        <end position="48"/>
    </location>
</feature>
<evidence type="ECO:0000313" key="2">
    <source>
        <dbReference type="EMBL" id="GAW04474.1"/>
    </source>
</evidence>
<dbReference type="AlphaFoldDB" id="A0A1Q3EBJ9"/>
<dbReference type="InterPro" id="IPR032675">
    <property type="entry name" value="LRR_dom_sf"/>
</dbReference>
<dbReference type="Proteomes" id="UP000188533">
    <property type="component" value="Unassembled WGS sequence"/>
</dbReference>